<reference evidence="2 3" key="1">
    <citation type="submission" date="2017-04" db="EMBL/GenBank/DDBJ databases">
        <title>Draft genome sequence of Tuber borchii Vittad., a whitish edible truffle.</title>
        <authorList>
            <consortium name="DOE Joint Genome Institute"/>
            <person name="Murat C."/>
            <person name="Kuo A."/>
            <person name="Barry K.W."/>
            <person name="Clum A."/>
            <person name="Dockter R.B."/>
            <person name="Fauchery L."/>
            <person name="Iotti M."/>
            <person name="Kohler A."/>
            <person name="Labutti K."/>
            <person name="Lindquist E.A."/>
            <person name="Lipzen A."/>
            <person name="Ohm R.A."/>
            <person name="Wang M."/>
            <person name="Grigoriev I.V."/>
            <person name="Zambonelli A."/>
            <person name="Martin F.M."/>
        </authorList>
    </citation>
    <scope>NUCLEOTIDE SEQUENCE [LARGE SCALE GENOMIC DNA]</scope>
    <source>
        <strain evidence="2 3">Tbo3840</strain>
    </source>
</reference>
<organism evidence="2 3">
    <name type="scientific">Tuber borchii</name>
    <name type="common">White truffle</name>
    <dbReference type="NCBI Taxonomy" id="42251"/>
    <lineage>
        <taxon>Eukaryota</taxon>
        <taxon>Fungi</taxon>
        <taxon>Dikarya</taxon>
        <taxon>Ascomycota</taxon>
        <taxon>Pezizomycotina</taxon>
        <taxon>Pezizomycetes</taxon>
        <taxon>Pezizales</taxon>
        <taxon>Tuberaceae</taxon>
        <taxon>Tuber</taxon>
    </lineage>
</organism>
<evidence type="ECO:0000256" key="1">
    <source>
        <dbReference type="SAM" id="MobiDB-lite"/>
    </source>
</evidence>
<dbReference type="AlphaFoldDB" id="A0A2T7A1U9"/>
<comment type="caution">
    <text evidence="2">The sequence shown here is derived from an EMBL/GenBank/DDBJ whole genome shotgun (WGS) entry which is preliminary data.</text>
</comment>
<sequence>MRLELRHDDIVLDGRGQGGWKEDRWRCQDAACLPASGWPAGYTRAVGCARTRKGEQAQNVKNKIASRIEEKGTLFPFRRQDPFLCFFPFSSFSFLFQTESSINRRTFASFCGVRGSPGVSKAALNSTVLVGGGGVQPNRPPDPPRTAIPGREGKGLD</sequence>
<dbReference type="Proteomes" id="UP000244722">
    <property type="component" value="Unassembled WGS sequence"/>
</dbReference>
<evidence type="ECO:0000313" key="3">
    <source>
        <dbReference type="Proteomes" id="UP000244722"/>
    </source>
</evidence>
<name>A0A2T7A1U9_TUBBO</name>
<accession>A0A2T7A1U9</accession>
<evidence type="ECO:0000313" key="2">
    <source>
        <dbReference type="EMBL" id="PUU81704.1"/>
    </source>
</evidence>
<protein>
    <submittedName>
        <fullName evidence="2">Uncharacterized protein</fullName>
    </submittedName>
</protein>
<proteinExistence type="predicted"/>
<keyword evidence="3" id="KW-1185">Reference proteome</keyword>
<dbReference type="EMBL" id="NESQ01000041">
    <property type="protein sequence ID" value="PUU81704.1"/>
    <property type="molecule type" value="Genomic_DNA"/>
</dbReference>
<feature type="region of interest" description="Disordered" evidence="1">
    <location>
        <begin position="131"/>
        <end position="157"/>
    </location>
</feature>
<gene>
    <name evidence="2" type="ORF">B9Z19DRAFT_1164720</name>
</gene>